<dbReference type="Proteomes" id="UP000825935">
    <property type="component" value="Chromosome 37"/>
</dbReference>
<keyword evidence="2" id="KW-1185">Reference proteome</keyword>
<dbReference type="EMBL" id="CM035442">
    <property type="protein sequence ID" value="KAH7279116.1"/>
    <property type="molecule type" value="Genomic_DNA"/>
</dbReference>
<sequence length="110" mass="12384">MEMESILLPHGHASSLTPPPRNLFFVFLYGIRVHGYSKPPCCIHFRKFSDCESMRLLQIEDGAALGFTVEFHLFWMLPACRHRKALAAFPWLLAMTTVHAASVLAPISSV</sequence>
<accession>A0A8T2Q632</accession>
<gene>
    <name evidence="1" type="ORF">KP509_37G005800</name>
</gene>
<evidence type="ECO:0000313" key="2">
    <source>
        <dbReference type="Proteomes" id="UP000825935"/>
    </source>
</evidence>
<dbReference type="AlphaFoldDB" id="A0A8T2Q632"/>
<comment type="caution">
    <text evidence="1">The sequence shown here is derived from an EMBL/GenBank/DDBJ whole genome shotgun (WGS) entry which is preliminary data.</text>
</comment>
<organism evidence="1 2">
    <name type="scientific">Ceratopteris richardii</name>
    <name type="common">Triangle waterfern</name>
    <dbReference type="NCBI Taxonomy" id="49495"/>
    <lineage>
        <taxon>Eukaryota</taxon>
        <taxon>Viridiplantae</taxon>
        <taxon>Streptophyta</taxon>
        <taxon>Embryophyta</taxon>
        <taxon>Tracheophyta</taxon>
        <taxon>Polypodiopsida</taxon>
        <taxon>Polypodiidae</taxon>
        <taxon>Polypodiales</taxon>
        <taxon>Pteridineae</taxon>
        <taxon>Pteridaceae</taxon>
        <taxon>Parkerioideae</taxon>
        <taxon>Ceratopteris</taxon>
    </lineage>
</organism>
<evidence type="ECO:0000313" key="1">
    <source>
        <dbReference type="EMBL" id="KAH7279116.1"/>
    </source>
</evidence>
<name>A0A8T2Q632_CERRI</name>
<protein>
    <submittedName>
        <fullName evidence="1">Uncharacterized protein</fullName>
    </submittedName>
</protein>
<reference evidence="1" key="1">
    <citation type="submission" date="2021-08" db="EMBL/GenBank/DDBJ databases">
        <title>WGS assembly of Ceratopteris richardii.</title>
        <authorList>
            <person name="Marchant D.B."/>
            <person name="Chen G."/>
            <person name="Jenkins J."/>
            <person name="Shu S."/>
            <person name="Leebens-Mack J."/>
            <person name="Grimwood J."/>
            <person name="Schmutz J."/>
            <person name="Soltis P."/>
            <person name="Soltis D."/>
            <person name="Chen Z.-H."/>
        </authorList>
    </citation>
    <scope>NUCLEOTIDE SEQUENCE</scope>
    <source>
        <strain evidence="1">Whitten #5841</strain>
        <tissue evidence="1">Leaf</tissue>
    </source>
</reference>
<proteinExistence type="predicted"/>